<evidence type="ECO:0000256" key="6">
    <source>
        <dbReference type="RuleBase" id="RU004168"/>
    </source>
</evidence>
<evidence type="ECO:0000313" key="8">
    <source>
        <dbReference type="EMBL" id="TGZ73679.1"/>
    </source>
</evidence>
<dbReference type="OrthoDB" id="7961613at2759"/>
<keyword evidence="9" id="KW-1185">Reference proteome</keyword>
<dbReference type="EC" id="3.6.1.7" evidence="2 5"/>
<evidence type="ECO:0000313" key="9">
    <source>
        <dbReference type="Proteomes" id="UP000308267"/>
    </source>
</evidence>
<evidence type="ECO:0000259" key="7">
    <source>
        <dbReference type="PROSITE" id="PS51160"/>
    </source>
</evidence>
<sequence>MSRLRKCDFEVFGRVQGVFFRKYASEYARKLDLVGWIKNTENNTVCGTFEGNEESVNLFKKWLTTTGSPKSRIDRCEFSSEKSIAERNFEGFVIRR</sequence>
<evidence type="ECO:0000256" key="3">
    <source>
        <dbReference type="ARBA" id="ARBA00022801"/>
    </source>
</evidence>
<feature type="active site" evidence="5">
    <location>
        <position position="39"/>
    </location>
</feature>
<comment type="similarity">
    <text evidence="1 6">Belongs to the acylphosphatase family.</text>
</comment>
<dbReference type="Gene3D" id="3.30.70.100">
    <property type="match status" value="1"/>
</dbReference>
<dbReference type="FunFam" id="3.30.70.100:FF:000011">
    <property type="entry name" value="Acylphosphatase"/>
    <property type="match status" value="1"/>
</dbReference>
<organism evidence="8 9">
    <name type="scientific">Opisthorchis felineus</name>
    <dbReference type="NCBI Taxonomy" id="147828"/>
    <lineage>
        <taxon>Eukaryota</taxon>
        <taxon>Metazoa</taxon>
        <taxon>Spiralia</taxon>
        <taxon>Lophotrochozoa</taxon>
        <taxon>Platyhelminthes</taxon>
        <taxon>Trematoda</taxon>
        <taxon>Digenea</taxon>
        <taxon>Opisthorchiida</taxon>
        <taxon>Opisthorchiata</taxon>
        <taxon>Opisthorchiidae</taxon>
        <taxon>Opisthorchis</taxon>
    </lineage>
</organism>
<dbReference type="InterPro" id="IPR020456">
    <property type="entry name" value="Acylphosphatase"/>
</dbReference>
<dbReference type="PROSITE" id="PS51160">
    <property type="entry name" value="ACYLPHOSPHATASE_3"/>
    <property type="match status" value="1"/>
</dbReference>
<dbReference type="PANTHER" id="PTHR10029">
    <property type="entry name" value="ACYLPHOSPHATASE"/>
    <property type="match status" value="1"/>
</dbReference>
<reference evidence="8 9" key="1">
    <citation type="journal article" date="2019" name="BMC Genomics">
        <title>New insights from Opisthorchis felineus genome: update on genomics of the epidemiologically important liver flukes.</title>
        <authorList>
            <person name="Ershov N.I."/>
            <person name="Mordvinov V.A."/>
            <person name="Prokhortchouk E.B."/>
            <person name="Pakharukova M.Y."/>
            <person name="Gunbin K.V."/>
            <person name="Ustyantsev K."/>
            <person name="Genaev M.A."/>
            <person name="Blinov A.G."/>
            <person name="Mazur A."/>
            <person name="Boulygina E."/>
            <person name="Tsygankova S."/>
            <person name="Khrameeva E."/>
            <person name="Chekanov N."/>
            <person name="Fan G."/>
            <person name="Xiao A."/>
            <person name="Zhang H."/>
            <person name="Xu X."/>
            <person name="Yang H."/>
            <person name="Solovyev V."/>
            <person name="Lee S.M."/>
            <person name="Liu X."/>
            <person name="Afonnikov D.A."/>
            <person name="Skryabin K.G."/>
        </authorList>
    </citation>
    <scope>NUCLEOTIDE SEQUENCE [LARGE SCALE GENOMIC DNA]</scope>
    <source>
        <strain evidence="8">AK-0245</strain>
        <tissue evidence="8">Whole organism</tissue>
    </source>
</reference>
<dbReference type="Pfam" id="PF00708">
    <property type="entry name" value="Acylphosphatase"/>
    <property type="match status" value="1"/>
</dbReference>
<feature type="domain" description="Acylphosphatase-like" evidence="7">
    <location>
        <begin position="6"/>
        <end position="96"/>
    </location>
</feature>
<dbReference type="InterPro" id="IPR017968">
    <property type="entry name" value="Acylphosphatase_CS"/>
</dbReference>
<gene>
    <name evidence="8" type="ORF">CRM22_001400</name>
</gene>
<dbReference type="EMBL" id="SJOL01002502">
    <property type="protein sequence ID" value="TGZ73679.1"/>
    <property type="molecule type" value="Genomic_DNA"/>
</dbReference>
<dbReference type="AlphaFoldDB" id="A0A4S2MF77"/>
<dbReference type="PROSITE" id="PS00150">
    <property type="entry name" value="ACYLPHOSPHATASE_1"/>
    <property type="match status" value="1"/>
</dbReference>
<comment type="caution">
    <text evidence="8">The sequence shown here is derived from an EMBL/GenBank/DDBJ whole genome shotgun (WGS) entry which is preliminary data.</text>
</comment>
<dbReference type="InterPro" id="IPR001792">
    <property type="entry name" value="Acylphosphatase-like_dom"/>
</dbReference>
<name>A0A4S2MF77_OPIFE</name>
<dbReference type="PRINTS" id="PR00112">
    <property type="entry name" value="ACYLPHPHTASE"/>
</dbReference>
<evidence type="ECO:0000256" key="2">
    <source>
        <dbReference type="ARBA" id="ARBA00012150"/>
    </source>
</evidence>
<comment type="catalytic activity">
    <reaction evidence="4 5">
        <text>an acyl phosphate + H2O = a carboxylate + phosphate + H(+)</text>
        <dbReference type="Rhea" id="RHEA:14965"/>
        <dbReference type="ChEBI" id="CHEBI:15377"/>
        <dbReference type="ChEBI" id="CHEBI:15378"/>
        <dbReference type="ChEBI" id="CHEBI:29067"/>
        <dbReference type="ChEBI" id="CHEBI:43474"/>
        <dbReference type="ChEBI" id="CHEBI:59918"/>
        <dbReference type="EC" id="3.6.1.7"/>
    </reaction>
</comment>
<accession>A0A4S2MF77</accession>
<feature type="active site" evidence="5">
    <location>
        <position position="21"/>
    </location>
</feature>
<evidence type="ECO:0000256" key="1">
    <source>
        <dbReference type="ARBA" id="ARBA00005614"/>
    </source>
</evidence>
<protein>
    <recommendedName>
        <fullName evidence="2 5">acylphosphatase</fullName>
        <ecNumber evidence="2 5">3.6.1.7</ecNumber>
    </recommendedName>
</protein>
<evidence type="ECO:0000256" key="4">
    <source>
        <dbReference type="ARBA" id="ARBA00047645"/>
    </source>
</evidence>
<dbReference type="PANTHER" id="PTHR10029:SF3">
    <property type="entry name" value="ACYLPHOSPHATASE-RELATED"/>
    <property type="match status" value="1"/>
</dbReference>
<dbReference type="Proteomes" id="UP000308267">
    <property type="component" value="Unassembled WGS sequence"/>
</dbReference>
<evidence type="ECO:0000256" key="5">
    <source>
        <dbReference type="PROSITE-ProRule" id="PRU00520"/>
    </source>
</evidence>
<dbReference type="InterPro" id="IPR036046">
    <property type="entry name" value="Acylphosphatase-like_dom_sf"/>
</dbReference>
<keyword evidence="3 5" id="KW-0378">Hydrolase</keyword>
<dbReference type="STRING" id="147828.A0A4S2MF77"/>
<dbReference type="GO" id="GO:0003998">
    <property type="term" value="F:acylphosphatase activity"/>
    <property type="evidence" value="ECO:0007669"/>
    <property type="project" value="UniProtKB-EC"/>
</dbReference>
<proteinExistence type="inferred from homology"/>
<dbReference type="SUPFAM" id="SSF54975">
    <property type="entry name" value="Acylphosphatase/BLUF domain-like"/>
    <property type="match status" value="1"/>
</dbReference>